<protein>
    <recommendedName>
        <fullName evidence="1">CTLH/CRA C-terminal to LisH motif domain-containing protein</fullName>
    </recommendedName>
</protein>
<reference evidence="2 3" key="1">
    <citation type="submission" date="2013-02" db="EMBL/GenBank/DDBJ databases">
        <title>The Genome Sequence of Plasmodium inui San Antonio 1.</title>
        <authorList>
            <consortium name="The Broad Institute Genome Sequencing Platform"/>
            <consortium name="The Broad Institute Genome Sequencing Center for Infectious Disease"/>
            <person name="Neafsey D."/>
            <person name="Cheeseman I."/>
            <person name="Volkman S."/>
            <person name="Adams J."/>
            <person name="Walker B."/>
            <person name="Young S.K."/>
            <person name="Zeng Q."/>
            <person name="Gargeya S."/>
            <person name="Fitzgerald M."/>
            <person name="Haas B."/>
            <person name="Abouelleil A."/>
            <person name="Alvarado L."/>
            <person name="Arachchi H.M."/>
            <person name="Berlin A.M."/>
            <person name="Chapman S.B."/>
            <person name="Dewar J."/>
            <person name="Goldberg J."/>
            <person name="Griggs A."/>
            <person name="Gujja S."/>
            <person name="Hansen M."/>
            <person name="Howarth C."/>
            <person name="Imamovic A."/>
            <person name="Larimer J."/>
            <person name="McCowan C."/>
            <person name="Murphy C."/>
            <person name="Neiman D."/>
            <person name="Pearson M."/>
            <person name="Priest M."/>
            <person name="Roberts A."/>
            <person name="Saif S."/>
            <person name="Shea T."/>
            <person name="Sisk P."/>
            <person name="Sykes S."/>
            <person name="Wortman J."/>
            <person name="Nusbaum C."/>
            <person name="Birren B."/>
        </authorList>
    </citation>
    <scope>NUCLEOTIDE SEQUENCE [LARGE SCALE GENOMIC DNA]</scope>
    <source>
        <strain evidence="2 3">San Antonio 1</strain>
    </source>
</reference>
<dbReference type="AlphaFoldDB" id="W7A885"/>
<sequence>MSCPKGEKKNREGKHYTVLLNNIKSAKLAYSKSDLFSQLKKEYISKISFENDTEKIEFEHALIEKEIFEGYTKLHRILYNLKRFQVDSCIEWYNNCSETTRKKYVKLIYLLHCINYLMYSKEDKEKALSCLRDLMINYSENKSHISRLSTFICIGVDNFFFKHMFSSVHSKVFNFFKRAFNEEGILIRVPRKEKRETRNRQNSSRQRVNRCTNGCLQKLRSKR</sequence>
<evidence type="ECO:0000313" key="2">
    <source>
        <dbReference type="EMBL" id="EUD65349.1"/>
    </source>
</evidence>
<dbReference type="Pfam" id="PF10607">
    <property type="entry name" value="CTLH"/>
    <property type="match status" value="1"/>
</dbReference>
<gene>
    <name evidence="2" type="ORF">C922_04292</name>
</gene>
<dbReference type="VEuPathDB" id="PlasmoDB:C922_04292"/>
<dbReference type="RefSeq" id="XP_008818099.1">
    <property type="nucleotide sequence ID" value="XM_008819877.1"/>
</dbReference>
<keyword evidence="3" id="KW-1185">Reference proteome</keyword>
<organism evidence="2 3">
    <name type="scientific">Plasmodium inui San Antonio 1</name>
    <dbReference type="NCBI Taxonomy" id="1237626"/>
    <lineage>
        <taxon>Eukaryota</taxon>
        <taxon>Sar</taxon>
        <taxon>Alveolata</taxon>
        <taxon>Apicomplexa</taxon>
        <taxon>Aconoidasida</taxon>
        <taxon>Haemosporida</taxon>
        <taxon>Plasmodiidae</taxon>
        <taxon>Plasmodium</taxon>
        <taxon>Plasmodium (Plasmodium)</taxon>
    </lineage>
</organism>
<dbReference type="Proteomes" id="UP000030640">
    <property type="component" value="Unassembled WGS sequence"/>
</dbReference>
<dbReference type="GeneID" id="20039566"/>
<evidence type="ECO:0000259" key="1">
    <source>
        <dbReference type="Pfam" id="PF10607"/>
    </source>
</evidence>
<dbReference type="InterPro" id="IPR024964">
    <property type="entry name" value="CTLH/CRA"/>
</dbReference>
<evidence type="ECO:0000313" key="3">
    <source>
        <dbReference type="Proteomes" id="UP000030640"/>
    </source>
</evidence>
<dbReference type="OrthoDB" id="1933281at2759"/>
<name>W7A885_9APIC</name>
<proteinExistence type="predicted"/>
<accession>W7A885</accession>
<dbReference type="EMBL" id="KI965480">
    <property type="protein sequence ID" value="EUD65349.1"/>
    <property type="molecule type" value="Genomic_DNA"/>
</dbReference>
<feature type="domain" description="CTLH/CRA C-terminal to LisH motif" evidence="1">
    <location>
        <begin position="71"/>
        <end position="181"/>
    </location>
</feature>